<reference evidence="1 2" key="1">
    <citation type="submission" date="2017-11" db="EMBL/GenBank/DDBJ databases">
        <title>Complete genome of a free-living desiccation-tolerant cyanobacterium and its photosynthetic adaptation to extreme terrestrial habitat.</title>
        <authorList>
            <person name="Shang J."/>
        </authorList>
    </citation>
    <scope>NUCLEOTIDE SEQUENCE [LARGE SCALE GENOMIC DNA]</scope>
    <source>
        <strain evidence="1 2">CCNUN1</strain>
    </source>
</reference>
<evidence type="ECO:0000313" key="2">
    <source>
        <dbReference type="Proteomes" id="UP000232003"/>
    </source>
</evidence>
<dbReference type="EMBL" id="CP024785">
    <property type="protein sequence ID" value="AUB35546.1"/>
    <property type="molecule type" value="Genomic_DNA"/>
</dbReference>
<accession>A0A2K8SJ84</accession>
<name>A0A2K8SJ84_9NOSO</name>
<evidence type="ECO:0000313" key="1">
    <source>
        <dbReference type="EMBL" id="AUB35546.1"/>
    </source>
</evidence>
<sequence>MFTLYPLTFNFYPQECKKHFCTLVDSLSNPNPAFVKLF</sequence>
<dbReference type="AlphaFoldDB" id="A0A2K8SJ84"/>
<gene>
    <name evidence="1" type="ORF">COO91_01430</name>
</gene>
<organism evidence="1 2">
    <name type="scientific">Nostoc flagelliforme CCNUN1</name>
    <dbReference type="NCBI Taxonomy" id="2038116"/>
    <lineage>
        <taxon>Bacteria</taxon>
        <taxon>Bacillati</taxon>
        <taxon>Cyanobacteriota</taxon>
        <taxon>Cyanophyceae</taxon>
        <taxon>Nostocales</taxon>
        <taxon>Nostocaceae</taxon>
        <taxon>Nostoc</taxon>
    </lineage>
</organism>
<keyword evidence="2" id="KW-1185">Reference proteome</keyword>
<dbReference type="Proteomes" id="UP000232003">
    <property type="component" value="Chromosome"/>
</dbReference>
<dbReference type="KEGG" id="nfl:COO91_01430"/>
<proteinExistence type="predicted"/>
<protein>
    <submittedName>
        <fullName evidence="1">Uncharacterized protein</fullName>
    </submittedName>
</protein>